<protein>
    <submittedName>
        <fullName evidence="3">DUF342 domain-containing protein</fullName>
    </submittedName>
</protein>
<dbReference type="RefSeq" id="WP_193112822.1">
    <property type="nucleotide sequence ID" value="NZ_CP041165.1"/>
</dbReference>
<dbReference type="EMBL" id="CP041165">
    <property type="protein sequence ID" value="QOP41506.1"/>
    <property type="molecule type" value="Genomic_DNA"/>
</dbReference>
<evidence type="ECO:0000313" key="4">
    <source>
        <dbReference type="Proteomes" id="UP000593910"/>
    </source>
</evidence>
<reference evidence="3 4" key="1">
    <citation type="submission" date="2019-06" db="EMBL/GenBank/DDBJ databases">
        <title>Sulfurimonas gotlandica sp. nov., a chemoautotrophic and psychrotolerant epsilonproteobacterium isolated from a pelagic redoxcline, and an emended description of the genus Sulfurimonas.</title>
        <authorList>
            <person name="Wang S."/>
            <person name="Jiang L."/>
            <person name="Shao Z."/>
        </authorList>
    </citation>
    <scope>NUCLEOTIDE SEQUENCE [LARGE SCALE GENOMIC DNA]</scope>
    <source>
        <strain evidence="3 4">B2</strain>
    </source>
</reference>
<organism evidence="3 4">
    <name type="scientific">Sulfurimonas marina</name>
    <dbReference type="NCBI Taxonomy" id="2590551"/>
    <lineage>
        <taxon>Bacteria</taxon>
        <taxon>Pseudomonadati</taxon>
        <taxon>Campylobacterota</taxon>
        <taxon>Epsilonproteobacteria</taxon>
        <taxon>Campylobacterales</taxon>
        <taxon>Sulfurimonadaceae</taxon>
        <taxon>Sulfurimonas</taxon>
    </lineage>
</organism>
<feature type="coiled-coil region" evidence="1">
    <location>
        <begin position="472"/>
        <end position="506"/>
    </location>
</feature>
<feature type="coiled-coil region" evidence="1">
    <location>
        <begin position="535"/>
        <end position="569"/>
    </location>
</feature>
<accession>A0A7M1AVU6</accession>
<sequence length="635" mass="71100">MALFGSKKKQQSVKKVRPTVIRTQNVAKEIFNLAKSYDADPEKLDFNILGVQTYTRVAAEGQDIEWEEVAPGGLHELDNDSTLLNPEFQIKQTYEIEVFSRDKNIEDICSEFKAAVGANATKCKVYLSISEGSKLTYVENLEHILKTLIDKKKIRAGILIGIFDEMVDDLVSKLSASARINGVLEFPKRETHLIAEGFEPTATINDALILHYENHNEVDDNAKVDYASRGFIQSVKEGELLIEYQKPKNGKYGRNCRGEFMHPAEPVVSNEPTFNVEDTIKVVETAESIKYIAKENGYIALEDNKYIIKQDVDVSEISFKTTGSISSGVDSDVNISVKESDAIKDAIGTGMVVEVSEIDIDGNVGSNAKVIAKRATVGGQTHQSALVSADDLDINVHKGRAEGKKIHITRLEHGYVKGDDIEVAQALGGNIFGKNIVLDVCTSHVKATATKLIEIKKLHGSENTFTIDPKLSDDVQKDLKNNEDTIKELEVEIRELKKEVEKYTKLVKEGTPAFLDIKKRLVHYKKNGVKMPEAFVKKYKQFQAMQEQLKSLEEKLVKQQDHLNLLGSKVSSFQDNIFDARIINRGEWIGYNEIKFKLVEPPIELVYKPTEGSEEKIFGLKELESGEYVIRALID</sequence>
<gene>
    <name evidence="3" type="ORF">FJR03_07015</name>
</gene>
<dbReference type="Proteomes" id="UP000593910">
    <property type="component" value="Chromosome"/>
</dbReference>
<keyword evidence="4" id="KW-1185">Reference proteome</keyword>
<dbReference type="InterPro" id="IPR046866">
    <property type="entry name" value="FapA_N"/>
</dbReference>
<dbReference type="Pfam" id="PF20250">
    <property type="entry name" value="FapA_N"/>
    <property type="match status" value="1"/>
</dbReference>
<evidence type="ECO:0000256" key="1">
    <source>
        <dbReference type="SAM" id="Coils"/>
    </source>
</evidence>
<dbReference type="AlphaFoldDB" id="A0A7M1AVU6"/>
<evidence type="ECO:0000313" key="3">
    <source>
        <dbReference type="EMBL" id="QOP41506.1"/>
    </source>
</evidence>
<proteinExistence type="predicted"/>
<keyword evidence="1" id="KW-0175">Coiled coil</keyword>
<dbReference type="Gene3D" id="1.20.1170.10">
    <property type="match status" value="1"/>
</dbReference>
<dbReference type="KEGG" id="smax:FJR03_07015"/>
<feature type="domain" description="Flagellar Assembly Protein A N-terminal region" evidence="2">
    <location>
        <begin position="155"/>
        <end position="303"/>
    </location>
</feature>
<evidence type="ECO:0000259" key="2">
    <source>
        <dbReference type="Pfam" id="PF20250"/>
    </source>
</evidence>
<name>A0A7M1AVU6_9BACT</name>